<dbReference type="Pfam" id="PF13424">
    <property type="entry name" value="TPR_12"/>
    <property type="match status" value="1"/>
</dbReference>
<reference evidence="5" key="1">
    <citation type="journal article" date="2019" name="Int. J. Syst. Evol. Microbiol.">
        <title>The Global Catalogue of Microorganisms (GCM) 10K type strain sequencing project: providing services to taxonomists for standard genome sequencing and annotation.</title>
        <authorList>
            <consortium name="The Broad Institute Genomics Platform"/>
            <consortium name="The Broad Institute Genome Sequencing Center for Infectious Disease"/>
            <person name="Wu L."/>
            <person name="Ma J."/>
        </authorList>
    </citation>
    <scope>NUCLEOTIDE SEQUENCE [LARGE SCALE GENOMIC DNA]</scope>
    <source>
        <strain evidence="5">JCM 4316</strain>
    </source>
</reference>
<proteinExistence type="predicted"/>
<dbReference type="SUPFAM" id="SSF52540">
    <property type="entry name" value="P-loop containing nucleoside triphosphate hydrolases"/>
    <property type="match status" value="1"/>
</dbReference>
<accession>A0ABP5S9S4</accession>
<sequence length="955" mass="103559">MVNQINGGIYLNAVVQGRTVHLHLPPVVTPATGGLPPATPAFAGRGDQLREILTRLAPAPRDVPGPTGGSITVLAGLGGVGKSELALQVGCRALAKPGWFPGGVLFLDLFGYDEERRLTPEAALDALLRRLAVPLEHLPPDRQGRSALYRTILKGYAEQGRRVLVILDNASSSEQVRSLLPSDGATPVLLTSRHTLTFHLGERLYDLDILEPHLGVEVIRNVLRQADPADARVATEPAQALRISELCAGLPLALRVATALLAEAPARPLADLARMLEDTRRRLDRLSRRADLAVRAAFELSYRALSPEHARLFRFLSLGQGPDMSTVAAARLLDEDPDDVQDLLGDLARAHLVGHGATYGRWRLHDLVRLFAHEQGRARAEEDRPMEALGRLFEHYRLTTEAADAHLGPDGHAPGRFPDLVAALEWLDAERPNLVATVQTAHVVGRPDVSVHLAFALTRYLDRRRHIDDWIGTSTTAVGLCHQHDADEGMAAALNNHGLALAAARRFDEAVKAHSLALGIKRERGDPHGMAESLSNMAGNWCETRRFEDAVRAYTAAARIFGELDDDDGRARTLVNLVAVLVELRSFDEALAVLAEVTRVKGDPGDHDDAVLLMNRGKSLSGVREFDRAVEDFSRAARIYRRNADQHGEASALTNLGNTLLQEWRIDDALDAHTRAAELLHAVGDRHGEAVARNSMGLCLMRAHRLQEAIEAHAQGVEAFRDTHDRHGEGLARTNLGMSLAADGRAGEAVIEHTLAAELLQETSDPHGAGIALNNLGCALRRTGEFGRAIEAHDTAAELFRQTGDRKSEADVHNNVGTARREMGQLEEAVAAHAEAAAIYREISERHGEAEAVEKTAAALLMMNRFEEADRAGAKAAEIFQGTGDRYGEAVALANRALALVELRRFDEAVAVSGKAVLLFRALDSPREENAALRILIHAGNELDGGQEPSASLSQ</sequence>
<dbReference type="PRINTS" id="PR00364">
    <property type="entry name" value="DISEASERSIST"/>
</dbReference>
<dbReference type="InterPro" id="IPR027417">
    <property type="entry name" value="P-loop_NTPase"/>
</dbReference>
<evidence type="ECO:0000259" key="3">
    <source>
        <dbReference type="SMART" id="SM00382"/>
    </source>
</evidence>
<dbReference type="RefSeq" id="WP_346172960.1">
    <property type="nucleotide sequence ID" value="NZ_BAAASD010000002.1"/>
</dbReference>
<dbReference type="SMART" id="SM00382">
    <property type="entry name" value="AAA"/>
    <property type="match status" value="1"/>
</dbReference>
<evidence type="ECO:0000256" key="2">
    <source>
        <dbReference type="SAM" id="Coils"/>
    </source>
</evidence>
<dbReference type="SUPFAM" id="SSF48452">
    <property type="entry name" value="TPR-like"/>
    <property type="match status" value="3"/>
</dbReference>
<dbReference type="PANTHER" id="PTHR10098:SF108">
    <property type="entry name" value="TETRATRICOPEPTIDE REPEAT PROTEIN 28"/>
    <property type="match status" value="1"/>
</dbReference>
<organism evidence="4 5">
    <name type="scientific">Streptomyces cuspidosporus</name>
    <dbReference type="NCBI Taxonomy" id="66882"/>
    <lineage>
        <taxon>Bacteria</taxon>
        <taxon>Bacillati</taxon>
        <taxon>Actinomycetota</taxon>
        <taxon>Actinomycetes</taxon>
        <taxon>Kitasatosporales</taxon>
        <taxon>Streptomycetaceae</taxon>
        <taxon>Streptomyces</taxon>
    </lineage>
</organism>
<dbReference type="SMART" id="SM00028">
    <property type="entry name" value="TPR"/>
    <property type="match status" value="9"/>
</dbReference>
<dbReference type="Gene3D" id="3.40.50.300">
    <property type="entry name" value="P-loop containing nucleotide triphosphate hydrolases"/>
    <property type="match status" value="1"/>
</dbReference>
<dbReference type="PANTHER" id="PTHR10098">
    <property type="entry name" value="RAPSYN-RELATED"/>
    <property type="match status" value="1"/>
</dbReference>
<dbReference type="PROSITE" id="PS50005">
    <property type="entry name" value="TPR"/>
    <property type="match status" value="1"/>
</dbReference>
<keyword evidence="2" id="KW-0175">Coiled coil</keyword>
<dbReference type="InterPro" id="IPR003593">
    <property type="entry name" value="AAA+_ATPase"/>
</dbReference>
<name>A0ABP5S9S4_9ACTN</name>
<evidence type="ECO:0000313" key="4">
    <source>
        <dbReference type="EMBL" id="GAA2327440.1"/>
    </source>
</evidence>
<feature type="repeat" description="TPR" evidence="1">
    <location>
        <begin position="610"/>
        <end position="643"/>
    </location>
</feature>
<dbReference type="EMBL" id="BAAASD010000002">
    <property type="protein sequence ID" value="GAA2327440.1"/>
    <property type="molecule type" value="Genomic_DNA"/>
</dbReference>
<evidence type="ECO:0000313" key="5">
    <source>
        <dbReference type="Proteomes" id="UP001500253"/>
    </source>
</evidence>
<evidence type="ECO:0000256" key="1">
    <source>
        <dbReference type="PROSITE-ProRule" id="PRU00339"/>
    </source>
</evidence>
<feature type="coiled-coil region" evidence="2">
    <location>
        <begin position="269"/>
        <end position="296"/>
    </location>
</feature>
<keyword evidence="1" id="KW-0802">TPR repeat</keyword>
<dbReference type="Gene3D" id="1.25.40.10">
    <property type="entry name" value="Tetratricopeptide repeat domain"/>
    <property type="match status" value="3"/>
</dbReference>
<gene>
    <name evidence="4" type="ORF">GCM10010246_06600</name>
</gene>
<dbReference type="Proteomes" id="UP001500253">
    <property type="component" value="Unassembled WGS sequence"/>
</dbReference>
<keyword evidence="5" id="KW-1185">Reference proteome</keyword>
<feature type="domain" description="AAA+ ATPase" evidence="3">
    <location>
        <begin position="68"/>
        <end position="220"/>
    </location>
</feature>
<protein>
    <recommendedName>
        <fullName evidence="3">AAA+ ATPase domain-containing protein</fullName>
    </recommendedName>
</protein>
<dbReference type="InterPro" id="IPR011990">
    <property type="entry name" value="TPR-like_helical_dom_sf"/>
</dbReference>
<dbReference type="InterPro" id="IPR019734">
    <property type="entry name" value="TPR_rpt"/>
</dbReference>
<comment type="caution">
    <text evidence="4">The sequence shown here is derived from an EMBL/GenBank/DDBJ whole genome shotgun (WGS) entry which is preliminary data.</text>
</comment>